<dbReference type="SUPFAM" id="SSF55144">
    <property type="entry name" value="LigT-like"/>
    <property type="match status" value="1"/>
</dbReference>
<dbReference type="AlphaFoldDB" id="A0A176W7D6"/>
<comment type="caution">
    <text evidence="1">The sequence shown here is derived from an EMBL/GenBank/DDBJ whole genome shotgun (WGS) entry which is preliminary data.</text>
</comment>
<dbReference type="GO" id="GO:0009187">
    <property type="term" value="P:cyclic nucleotide metabolic process"/>
    <property type="evidence" value="ECO:0007669"/>
    <property type="project" value="TreeGrafter"/>
</dbReference>
<dbReference type="GO" id="GO:0004113">
    <property type="term" value="F:2',3'-cyclic-nucleotide 3'-phosphodiesterase activity"/>
    <property type="evidence" value="ECO:0007669"/>
    <property type="project" value="TreeGrafter"/>
</dbReference>
<evidence type="ECO:0000313" key="2">
    <source>
        <dbReference type="Proteomes" id="UP000077202"/>
    </source>
</evidence>
<dbReference type="PANTHER" id="PTHR28141:SF1">
    <property type="entry name" value="2',3'-CYCLIC-NUCLEOTIDE 3'-PHOSPHODIESTERASE"/>
    <property type="match status" value="1"/>
</dbReference>
<dbReference type="InterPro" id="IPR012386">
    <property type="entry name" value="Cyclic-nucl_3Pdiesterase"/>
</dbReference>
<dbReference type="Gene3D" id="3.90.1140.10">
    <property type="entry name" value="Cyclic phosphodiesterase"/>
    <property type="match status" value="1"/>
</dbReference>
<reference evidence="1" key="1">
    <citation type="submission" date="2016-03" db="EMBL/GenBank/DDBJ databases">
        <title>Mechanisms controlling the formation of the plant cell surface in tip-growing cells are functionally conserved among land plants.</title>
        <authorList>
            <person name="Honkanen S."/>
            <person name="Jones V.A."/>
            <person name="Morieri G."/>
            <person name="Champion C."/>
            <person name="Hetherington A.J."/>
            <person name="Kelly S."/>
            <person name="Saint-Marcoux D."/>
            <person name="Proust H."/>
            <person name="Prescott H."/>
            <person name="Dolan L."/>
        </authorList>
    </citation>
    <scope>NUCLEOTIDE SEQUENCE [LARGE SCALE GENOMIC DNA]</scope>
    <source>
        <tissue evidence="1">Whole gametophyte</tissue>
    </source>
</reference>
<organism evidence="1 2">
    <name type="scientific">Marchantia polymorpha subsp. ruderalis</name>
    <dbReference type="NCBI Taxonomy" id="1480154"/>
    <lineage>
        <taxon>Eukaryota</taxon>
        <taxon>Viridiplantae</taxon>
        <taxon>Streptophyta</taxon>
        <taxon>Embryophyta</taxon>
        <taxon>Marchantiophyta</taxon>
        <taxon>Marchantiopsida</taxon>
        <taxon>Marchantiidae</taxon>
        <taxon>Marchantiales</taxon>
        <taxon>Marchantiaceae</taxon>
        <taxon>Marchantia</taxon>
    </lineage>
</organism>
<protein>
    <recommendedName>
        <fullName evidence="3">RNA ligase/cyclic nucleotide phosphodiesterase family protein</fullName>
    </recommendedName>
</protein>
<dbReference type="PANTHER" id="PTHR28141">
    <property type="entry name" value="2',3'-CYCLIC-NUCLEOTIDE 3'-PHOSPHODIESTERASE"/>
    <property type="match status" value="1"/>
</dbReference>
<dbReference type="EMBL" id="LVLJ01001637">
    <property type="protein sequence ID" value="OAE28889.1"/>
    <property type="molecule type" value="Genomic_DNA"/>
</dbReference>
<dbReference type="InterPro" id="IPR009097">
    <property type="entry name" value="Cyclic_Pdiesterase"/>
</dbReference>
<dbReference type="Pfam" id="PF13563">
    <property type="entry name" value="2_5_RNA_ligase2"/>
    <property type="match status" value="1"/>
</dbReference>
<accession>A0A176W7D6</accession>
<proteinExistence type="predicted"/>
<dbReference type="Proteomes" id="UP000077202">
    <property type="component" value="Unassembled WGS sequence"/>
</dbReference>
<evidence type="ECO:0000313" key="1">
    <source>
        <dbReference type="EMBL" id="OAE28889.1"/>
    </source>
</evidence>
<keyword evidence="2" id="KW-1185">Reference proteome</keyword>
<gene>
    <name evidence="1" type="ORF">AXG93_2255s1210</name>
</gene>
<name>A0A176W7D6_MARPO</name>
<evidence type="ECO:0008006" key="3">
    <source>
        <dbReference type="Google" id="ProtNLM"/>
    </source>
</evidence>
<sequence>MAERSYSVWALAPADHPGLEEAASHLLRDYGGPKFEAHVTVLGGIALAREDAIAKLQSLCRSLPPISYRLTGVDHGSFYYQCIYLTVDPTPQVMEANAKAQSVFGQAPAKEYMPHLSLIYGDLSDEDLNSAKAVAEKYSQFYKNSEFVVNKLCLYETDTNDKMLTTWKRIAEFPLEG</sequence>